<dbReference type="AlphaFoldDB" id="A0A975T8X0"/>
<keyword evidence="1" id="KW-0472">Membrane</keyword>
<feature type="transmembrane region" description="Helical" evidence="1">
    <location>
        <begin position="12"/>
        <end position="31"/>
    </location>
</feature>
<keyword evidence="1" id="KW-0812">Transmembrane</keyword>
<dbReference type="Proteomes" id="UP000683511">
    <property type="component" value="Chromosome"/>
</dbReference>
<gene>
    <name evidence="2" type="ORF">B6N60_02221</name>
</gene>
<protein>
    <submittedName>
        <fullName evidence="2">Uncharacterized protein</fullName>
    </submittedName>
</protein>
<dbReference type="KEGG" id="rsin:B6N60_02221"/>
<keyword evidence="3" id="KW-1185">Reference proteome</keyword>
<proteinExistence type="predicted"/>
<accession>A0A975T8X0</accession>
<evidence type="ECO:0000313" key="2">
    <source>
        <dbReference type="EMBL" id="QXE23531.1"/>
    </source>
</evidence>
<organism evidence="2 3">
    <name type="scientific">Richelia sinica FACHB-800</name>
    <dbReference type="NCBI Taxonomy" id="1357546"/>
    <lineage>
        <taxon>Bacteria</taxon>
        <taxon>Bacillati</taxon>
        <taxon>Cyanobacteriota</taxon>
        <taxon>Cyanophyceae</taxon>
        <taxon>Nostocales</taxon>
        <taxon>Nostocaceae</taxon>
        <taxon>Richelia</taxon>
    </lineage>
</organism>
<evidence type="ECO:0000256" key="1">
    <source>
        <dbReference type="SAM" id="Phobius"/>
    </source>
</evidence>
<keyword evidence="1" id="KW-1133">Transmembrane helix</keyword>
<dbReference type="EMBL" id="CP021056">
    <property type="protein sequence ID" value="QXE23531.1"/>
    <property type="molecule type" value="Genomic_DNA"/>
</dbReference>
<sequence>MFQFSWGCADNLSLCELFILLTFLVIISIFSRNTHLSS</sequence>
<evidence type="ECO:0000313" key="3">
    <source>
        <dbReference type="Proteomes" id="UP000683511"/>
    </source>
</evidence>
<reference evidence="2" key="1">
    <citation type="submission" date="2017-04" db="EMBL/GenBank/DDBJ databases">
        <title>Genome deletions in a multicellular cyanobacterial endosymbiont for morphological adaptation in marine diatoms.</title>
        <authorList>
            <person name="Wang Y."/>
            <person name="Gao H."/>
            <person name="Li R."/>
            <person name="Xu X."/>
        </authorList>
    </citation>
    <scope>NUCLEOTIDE SEQUENCE</scope>
    <source>
        <strain evidence="2">FACHB 800</strain>
    </source>
</reference>
<name>A0A975T8X0_9NOST</name>